<proteinExistence type="inferred from homology"/>
<comment type="caution">
    <text evidence="12">The sequence shown here is derived from an EMBL/GenBank/DDBJ whole genome shotgun (WGS) entry which is preliminary data.</text>
</comment>
<feature type="active site" evidence="8">
    <location>
        <position position="364"/>
    </location>
</feature>
<dbReference type="AlphaFoldDB" id="A0A8J5KK18"/>
<protein>
    <recommendedName>
        <fullName evidence="9">Endoglucanase</fullName>
        <ecNumber evidence="9">3.2.1.4</ecNumber>
    </recommendedName>
</protein>
<organism evidence="12 13">
    <name type="scientific">Zingiber officinale</name>
    <name type="common">Ginger</name>
    <name type="synonym">Amomum zingiber</name>
    <dbReference type="NCBI Taxonomy" id="94328"/>
    <lineage>
        <taxon>Eukaryota</taxon>
        <taxon>Viridiplantae</taxon>
        <taxon>Streptophyta</taxon>
        <taxon>Embryophyta</taxon>
        <taxon>Tracheophyta</taxon>
        <taxon>Spermatophyta</taxon>
        <taxon>Magnoliopsida</taxon>
        <taxon>Liliopsida</taxon>
        <taxon>Zingiberales</taxon>
        <taxon>Zingiberaceae</taxon>
        <taxon>Zingiber</taxon>
    </lineage>
</organism>
<evidence type="ECO:0000256" key="8">
    <source>
        <dbReference type="PROSITE-ProRule" id="PRU10059"/>
    </source>
</evidence>
<keyword evidence="4 9" id="KW-0136">Cellulose degradation</keyword>
<keyword evidence="6 8" id="KW-0326">Glycosidase</keyword>
<comment type="catalytic activity">
    <reaction evidence="1 9">
        <text>Endohydrolysis of (1-&gt;4)-beta-D-glucosidic linkages in cellulose, lichenin and cereal beta-D-glucans.</text>
        <dbReference type="EC" id="3.2.1.4"/>
    </reaction>
</comment>
<evidence type="ECO:0000256" key="2">
    <source>
        <dbReference type="ARBA" id="ARBA00007072"/>
    </source>
</evidence>
<dbReference type="Pfam" id="PF00759">
    <property type="entry name" value="Glyco_hydro_9"/>
    <property type="match status" value="1"/>
</dbReference>
<evidence type="ECO:0000313" key="13">
    <source>
        <dbReference type="Proteomes" id="UP000734854"/>
    </source>
</evidence>
<evidence type="ECO:0000259" key="11">
    <source>
        <dbReference type="Pfam" id="PF00759"/>
    </source>
</evidence>
<evidence type="ECO:0000256" key="9">
    <source>
        <dbReference type="RuleBase" id="RU361166"/>
    </source>
</evidence>
<keyword evidence="5 8" id="KW-0119">Carbohydrate metabolism</keyword>
<evidence type="ECO:0000256" key="5">
    <source>
        <dbReference type="ARBA" id="ARBA00023277"/>
    </source>
</evidence>
<dbReference type="SUPFAM" id="SSF48208">
    <property type="entry name" value="Six-hairpin glycosidases"/>
    <property type="match status" value="1"/>
</dbReference>
<dbReference type="GO" id="GO:0030245">
    <property type="term" value="P:cellulose catabolic process"/>
    <property type="evidence" value="ECO:0007669"/>
    <property type="project" value="UniProtKB-KW"/>
</dbReference>
<evidence type="ECO:0000256" key="7">
    <source>
        <dbReference type="ARBA" id="ARBA00023326"/>
    </source>
</evidence>
<dbReference type="InterPro" id="IPR018221">
    <property type="entry name" value="Glyco_hydro_9_His_AS"/>
</dbReference>
<comment type="similarity">
    <text evidence="2 8 9">Belongs to the glycosyl hydrolase 9 (cellulase E) family.</text>
</comment>
<evidence type="ECO:0000256" key="1">
    <source>
        <dbReference type="ARBA" id="ARBA00000966"/>
    </source>
</evidence>
<accession>A0A8J5KK18</accession>
<dbReference type="PROSITE" id="PS00592">
    <property type="entry name" value="GH9_2"/>
    <property type="match status" value="1"/>
</dbReference>
<dbReference type="Proteomes" id="UP000734854">
    <property type="component" value="Unassembled WGS sequence"/>
</dbReference>
<dbReference type="InterPro" id="IPR012341">
    <property type="entry name" value="6hp_glycosidase-like_sf"/>
</dbReference>
<keyword evidence="13" id="KW-1185">Reference proteome</keyword>
<name>A0A8J5KK18_ZINOF</name>
<feature type="region of interest" description="Disordered" evidence="10">
    <location>
        <begin position="403"/>
        <end position="425"/>
    </location>
</feature>
<dbReference type="InterPro" id="IPR001701">
    <property type="entry name" value="Glyco_hydro_9"/>
</dbReference>
<dbReference type="EC" id="3.2.1.4" evidence="9"/>
<feature type="domain" description="Glycoside hydrolase family 9" evidence="11">
    <location>
        <begin position="14"/>
        <end position="193"/>
    </location>
</feature>
<keyword evidence="7 8" id="KW-0624">Polysaccharide degradation</keyword>
<dbReference type="InterPro" id="IPR008928">
    <property type="entry name" value="6-hairpin_glycosidase_sf"/>
</dbReference>
<dbReference type="GO" id="GO:0008810">
    <property type="term" value="F:cellulase activity"/>
    <property type="evidence" value="ECO:0007669"/>
    <property type="project" value="UniProtKB-EC"/>
</dbReference>
<evidence type="ECO:0000256" key="10">
    <source>
        <dbReference type="SAM" id="MobiDB-lite"/>
    </source>
</evidence>
<evidence type="ECO:0000256" key="6">
    <source>
        <dbReference type="ARBA" id="ARBA00023295"/>
    </source>
</evidence>
<evidence type="ECO:0000256" key="3">
    <source>
        <dbReference type="ARBA" id="ARBA00022801"/>
    </source>
</evidence>
<gene>
    <name evidence="12" type="ORF">ZIOFF_047429</name>
</gene>
<evidence type="ECO:0000313" key="12">
    <source>
        <dbReference type="EMBL" id="KAG6492466.1"/>
    </source>
</evidence>
<keyword evidence="3 8" id="KW-0378">Hydrolase</keyword>
<dbReference type="Gene3D" id="1.50.10.10">
    <property type="match status" value="2"/>
</dbReference>
<evidence type="ECO:0000256" key="4">
    <source>
        <dbReference type="ARBA" id="ARBA00023001"/>
    </source>
</evidence>
<sequence length="446" mass="49425">MSTASVGWEQKHDYKVAMSKSLLFFEGQRSGKLPSSQRMTWRKNSALRDGQKGGVDLTGGYYDAGDNVKFTFPMAFTATMLAWSIIEFGDGMTEGGEWINAAETLRWNTDFLLKATANLPNTVYAMVGNPNSDHNCWERPEDMDTPRPVYAVNTTHPGSEVAGEIAAALAAASIAFKTYDAAYSSRLLSKAKEDELAWAGAWLNKATNSQKYQKYVDKAIRNIKLMEEVTGYYYIDTEFSWDNKHAGTYVLLSQIGRYKKEAQTFACAVLPESPTRTIKYTPGGLLFKTEGCNSQVVGSLSLLALIYAKHLRLARERITCGNTKFPAWKLVEFAKNQADYILGTNPTGMSYMVGFGPKFPQRIHHRAASLPSINAHPSFIKCTNGFSYLDNPNPNLNELTGAIAGGPNDGTDSFDDDRRQAPQTEPTTYVNAPFVGVFAYFVNHKK</sequence>
<reference evidence="12 13" key="1">
    <citation type="submission" date="2020-08" db="EMBL/GenBank/DDBJ databases">
        <title>Plant Genome Project.</title>
        <authorList>
            <person name="Zhang R.-G."/>
        </authorList>
    </citation>
    <scope>NUCLEOTIDE SEQUENCE [LARGE SCALE GENOMIC DNA]</scope>
    <source>
        <tissue evidence="12">Rhizome</tissue>
    </source>
</reference>
<dbReference type="EMBL" id="JACMSC010000013">
    <property type="protein sequence ID" value="KAG6492466.1"/>
    <property type="molecule type" value="Genomic_DNA"/>
</dbReference>
<dbReference type="PANTHER" id="PTHR22298">
    <property type="entry name" value="ENDO-1,4-BETA-GLUCANASE"/>
    <property type="match status" value="1"/>
</dbReference>